<keyword evidence="2" id="KW-0678">Repressor</keyword>
<dbReference type="Pfam" id="PF01475">
    <property type="entry name" value="FUR"/>
    <property type="match status" value="1"/>
</dbReference>
<comment type="similarity">
    <text evidence="1">Belongs to the Fur family.</text>
</comment>
<keyword evidence="3 7" id="KW-0862">Zinc</keyword>
<proteinExistence type="inferred from homology"/>
<feature type="binding site" evidence="7">
    <location>
        <position position="164"/>
    </location>
    <ligand>
        <name>Zn(2+)</name>
        <dbReference type="ChEBI" id="CHEBI:29105"/>
    </ligand>
</feature>
<keyword evidence="4" id="KW-0805">Transcription regulation</keyword>
<dbReference type="InterPro" id="IPR043135">
    <property type="entry name" value="Fur_C"/>
</dbReference>
<gene>
    <name evidence="9" type="ORF">GWK16_13720</name>
</gene>
<keyword evidence="8" id="KW-0408">Iron</keyword>
<name>A0A848EFS7_9PROT</name>
<organism evidence="9 10">
    <name type="scientific">Neoroseomonas marina</name>
    <dbReference type="NCBI Taxonomy" id="1232220"/>
    <lineage>
        <taxon>Bacteria</taxon>
        <taxon>Pseudomonadati</taxon>
        <taxon>Pseudomonadota</taxon>
        <taxon>Alphaproteobacteria</taxon>
        <taxon>Acetobacterales</taxon>
        <taxon>Acetobacteraceae</taxon>
        <taxon>Neoroseomonas</taxon>
    </lineage>
</organism>
<comment type="cofactor">
    <cofactor evidence="8">
        <name>Mn(2+)</name>
        <dbReference type="ChEBI" id="CHEBI:29035"/>
    </cofactor>
    <cofactor evidence="8">
        <name>Fe(2+)</name>
        <dbReference type="ChEBI" id="CHEBI:29033"/>
    </cofactor>
    <text evidence="8">Binds 1 Mn(2+) or Fe(2+) ion per subunit.</text>
</comment>
<feature type="binding site" evidence="7">
    <location>
        <position position="127"/>
    </location>
    <ligand>
        <name>Zn(2+)</name>
        <dbReference type="ChEBI" id="CHEBI:29105"/>
    </ligand>
</feature>
<evidence type="ECO:0000256" key="1">
    <source>
        <dbReference type="ARBA" id="ARBA00007957"/>
    </source>
</evidence>
<dbReference type="PANTHER" id="PTHR33202:SF6">
    <property type="entry name" value="ZINC UPTAKE REGULATION PROTEIN"/>
    <property type="match status" value="1"/>
</dbReference>
<evidence type="ECO:0000256" key="2">
    <source>
        <dbReference type="ARBA" id="ARBA00022491"/>
    </source>
</evidence>
<evidence type="ECO:0000256" key="7">
    <source>
        <dbReference type="PIRSR" id="PIRSR602481-1"/>
    </source>
</evidence>
<sequence>MASRYSITRRERETRMTATISREQQLNEAEAACLRRGAKLTPLRRQVLDLILASDSPVGAYALLDRLKADRPGAAPPTVYRALDFLLEHGLIHKVERLNAFIGCTESGHGHGHDHDHPHQFLICRRCGATVEIADHAVADAIAAAATRAGFTAVEATVEIEGICARCGTA</sequence>
<evidence type="ECO:0000256" key="6">
    <source>
        <dbReference type="ARBA" id="ARBA00023163"/>
    </source>
</evidence>
<dbReference type="GO" id="GO:0045892">
    <property type="term" value="P:negative regulation of DNA-templated transcription"/>
    <property type="evidence" value="ECO:0007669"/>
    <property type="project" value="TreeGrafter"/>
</dbReference>
<feature type="binding site" evidence="8">
    <location>
        <position position="116"/>
    </location>
    <ligand>
        <name>Fe cation</name>
        <dbReference type="ChEBI" id="CHEBI:24875"/>
    </ligand>
</feature>
<dbReference type="GO" id="GO:0005829">
    <property type="term" value="C:cytosol"/>
    <property type="evidence" value="ECO:0007669"/>
    <property type="project" value="TreeGrafter"/>
</dbReference>
<accession>A0A848EFS7</accession>
<evidence type="ECO:0000256" key="3">
    <source>
        <dbReference type="ARBA" id="ARBA00022833"/>
    </source>
</evidence>
<feature type="binding site" evidence="7">
    <location>
        <position position="124"/>
    </location>
    <ligand>
        <name>Zn(2+)</name>
        <dbReference type="ChEBI" id="CHEBI:29105"/>
    </ligand>
</feature>
<dbReference type="GO" id="GO:0003700">
    <property type="term" value="F:DNA-binding transcription factor activity"/>
    <property type="evidence" value="ECO:0007669"/>
    <property type="project" value="InterPro"/>
</dbReference>
<comment type="caution">
    <text evidence="9">The sequence shown here is derived from an EMBL/GenBank/DDBJ whole genome shotgun (WGS) entry which is preliminary data.</text>
</comment>
<keyword evidence="5" id="KW-0238">DNA-binding</keyword>
<comment type="cofactor">
    <cofactor evidence="7">
        <name>Zn(2+)</name>
        <dbReference type="ChEBI" id="CHEBI:29105"/>
    </cofactor>
    <text evidence="7">Binds 1 zinc ion per subunit.</text>
</comment>
<dbReference type="Gene3D" id="3.30.1490.190">
    <property type="match status" value="1"/>
</dbReference>
<feature type="binding site" evidence="7">
    <location>
        <position position="167"/>
    </location>
    <ligand>
        <name>Zn(2+)</name>
        <dbReference type="ChEBI" id="CHEBI:29105"/>
    </ligand>
</feature>
<protein>
    <submittedName>
        <fullName evidence="9">Transcriptional repressor</fullName>
    </submittedName>
</protein>
<dbReference type="SUPFAM" id="SSF46785">
    <property type="entry name" value="Winged helix' DNA-binding domain"/>
    <property type="match status" value="1"/>
</dbReference>
<evidence type="ECO:0000313" key="9">
    <source>
        <dbReference type="EMBL" id="NMJ42307.1"/>
    </source>
</evidence>
<dbReference type="InterPro" id="IPR036390">
    <property type="entry name" value="WH_DNA-bd_sf"/>
</dbReference>
<dbReference type="PANTHER" id="PTHR33202">
    <property type="entry name" value="ZINC UPTAKE REGULATION PROTEIN"/>
    <property type="match status" value="1"/>
</dbReference>
<reference evidence="9 10" key="1">
    <citation type="submission" date="2020-03" db="EMBL/GenBank/DDBJ databases">
        <authorList>
            <person name="Sun Q."/>
        </authorList>
    </citation>
    <scope>NUCLEOTIDE SEQUENCE [LARGE SCALE GENOMIC DNA]</scope>
    <source>
        <strain evidence="9 10">JC162</strain>
    </source>
</reference>
<dbReference type="CDD" id="cd07153">
    <property type="entry name" value="Fur_like"/>
    <property type="match status" value="1"/>
</dbReference>
<evidence type="ECO:0000256" key="5">
    <source>
        <dbReference type="ARBA" id="ARBA00023125"/>
    </source>
</evidence>
<dbReference type="GO" id="GO:1900376">
    <property type="term" value="P:regulation of secondary metabolite biosynthetic process"/>
    <property type="evidence" value="ECO:0007669"/>
    <property type="project" value="TreeGrafter"/>
</dbReference>
<evidence type="ECO:0000313" key="10">
    <source>
        <dbReference type="Proteomes" id="UP000548582"/>
    </source>
</evidence>
<dbReference type="InterPro" id="IPR036388">
    <property type="entry name" value="WH-like_DNA-bd_sf"/>
</dbReference>
<dbReference type="InterPro" id="IPR002481">
    <property type="entry name" value="FUR"/>
</dbReference>
<evidence type="ECO:0000256" key="4">
    <source>
        <dbReference type="ARBA" id="ARBA00023015"/>
    </source>
</evidence>
<dbReference type="GO" id="GO:0000976">
    <property type="term" value="F:transcription cis-regulatory region binding"/>
    <property type="evidence" value="ECO:0007669"/>
    <property type="project" value="TreeGrafter"/>
</dbReference>
<keyword evidence="10" id="KW-1185">Reference proteome</keyword>
<dbReference type="Proteomes" id="UP000548582">
    <property type="component" value="Unassembled WGS sequence"/>
</dbReference>
<dbReference type="AlphaFoldDB" id="A0A848EFS7"/>
<evidence type="ECO:0000256" key="8">
    <source>
        <dbReference type="PIRSR" id="PIRSR602481-2"/>
    </source>
</evidence>
<dbReference type="Gene3D" id="1.10.10.10">
    <property type="entry name" value="Winged helix-like DNA-binding domain superfamily/Winged helix DNA-binding domain"/>
    <property type="match status" value="1"/>
</dbReference>
<keyword evidence="7" id="KW-0479">Metal-binding</keyword>
<keyword evidence="6" id="KW-0804">Transcription</keyword>
<dbReference type="GO" id="GO:0008270">
    <property type="term" value="F:zinc ion binding"/>
    <property type="evidence" value="ECO:0007669"/>
    <property type="project" value="TreeGrafter"/>
</dbReference>
<dbReference type="EMBL" id="JABBKX010000004">
    <property type="protein sequence ID" value="NMJ42307.1"/>
    <property type="molecule type" value="Genomic_DNA"/>
</dbReference>